<feature type="compositionally biased region" description="Acidic residues" evidence="1">
    <location>
        <begin position="19"/>
        <end position="37"/>
    </location>
</feature>
<evidence type="ECO:0000259" key="2">
    <source>
        <dbReference type="Pfam" id="PF10551"/>
    </source>
</evidence>
<dbReference type="eggNOG" id="ENOG502QQB8">
    <property type="taxonomic scope" value="Eukaryota"/>
</dbReference>
<feature type="domain" description="MULE transposase" evidence="2">
    <location>
        <begin position="306"/>
        <end position="399"/>
    </location>
</feature>
<protein>
    <recommendedName>
        <fullName evidence="2">MULE transposase domain-containing protein</fullName>
    </recommendedName>
</protein>
<sequence length="748" mass="86823">MTTDSESADLEAWGTAFEPFEEDEELGGDGFLSEDTDSGLGISRWINEARRRERRKKRYKQPEINGPVPLPYIRHPDVSLHPPPGSPIAEEFPFHQTRTYPDLDSAYHHLNSLALRLGFALNRGPEKRRPNGYHHKVFQCVFGPSRGRGENAQAYAGEKRCTWSITVLNQEDNGWYSVLLTRGKHTHDALDPDGWPAMRRIYQHLNDEWIGYLVELGRPRREIGDRLFIHGVPYEEQALGRLCRKHRDRLRRTEGLLPSVQAQRCPEKSQDISVPWIDSFDGRLQGILFSTKEARALTHRFHRLFMVDVTFGTNFYNLPCLHIVGKTNMDKTFTSAVVLLPNKYETTYRKAIQAWKEHVLLSTVPHLFINDREPGLNNAIRAEFKDVRIHYCQWHIEKNVQRHTSDAGELTKKEITEFLENWKNSVLHCRKRGDLEHGFDKLKDQFFTRTERFGFRGAFHYVHDTLRPDFEQFLTAYVDLQPHLGNRTTSPAEGTHATLKKFLEAKRPKLHDFIVASRKFMNSQYHRSLAMSQHASKPSRGRHELLLQYDSTIARFALNKVQGSIKTLQRGEDGRWRAPNACSRHRQTVFLLPCAHEIAKRLNEGSWSRYEFDSYWHVTTAQAMREIVRKAAAYDPQLARDARTRLNHVDLPPIVLEPTVRPGARLEYRNQRLADRFNSTQPQSQSRMLTGAEISEIAVAERDDDAETLERFQTRLERDNIAAVQVQQQNKRQKQARKRALDPELDIP</sequence>
<dbReference type="AlphaFoldDB" id="K1WQS2"/>
<reference evidence="3 4" key="1">
    <citation type="journal article" date="2012" name="Eukaryot. Cell">
        <title>Genome sequence of the Trichosporon asahii environmental strain CBS 8904.</title>
        <authorList>
            <person name="Yang R.Y."/>
            <person name="Li H.T."/>
            <person name="Zhu H."/>
            <person name="Zhou G.P."/>
            <person name="Wang M."/>
            <person name="Wang L."/>
        </authorList>
    </citation>
    <scope>NUCLEOTIDE SEQUENCE [LARGE SCALE GENOMIC DNA]</scope>
    <source>
        <strain evidence="3 4">CBS 8904</strain>
    </source>
</reference>
<dbReference type="OMA" id="ENSGHAC"/>
<evidence type="ECO:0000313" key="4">
    <source>
        <dbReference type="Proteomes" id="UP000006757"/>
    </source>
</evidence>
<dbReference type="PANTHER" id="PTHR47718">
    <property type="entry name" value="OS01G0519700 PROTEIN"/>
    <property type="match status" value="1"/>
</dbReference>
<gene>
    <name evidence="3" type="ORF">A1Q2_02286</name>
</gene>
<dbReference type="STRING" id="1220162.K1WQS2"/>
<dbReference type="HOGENOM" id="CLU_371802_0_0_1"/>
<dbReference type="EMBL" id="AMBO01000252">
    <property type="protein sequence ID" value="EKD03399.1"/>
    <property type="molecule type" value="Genomic_DNA"/>
</dbReference>
<feature type="region of interest" description="Disordered" evidence="1">
    <location>
        <begin position="19"/>
        <end position="38"/>
    </location>
</feature>
<accession>K1WQS2</accession>
<evidence type="ECO:0000256" key="1">
    <source>
        <dbReference type="SAM" id="MobiDB-lite"/>
    </source>
</evidence>
<organism evidence="3 4">
    <name type="scientific">Trichosporon asahii var. asahii (strain CBS 8904)</name>
    <name type="common">Yeast</name>
    <dbReference type="NCBI Taxonomy" id="1220162"/>
    <lineage>
        <taxon>Eukaryota</taxon>
        <taxon>Fungi</taxon>
        <taxon>Dikarya</taxon>
        <taxon>Basidiomycota</taxon>
        <taxon>Agaricomycotina</taxon>
        <taxon>Tremellomycetes</taxon>
        <taxon>Trichosporonales</taxon>
        <taxon>Trichosporonaceae</taxon>
        <taxon>Trichosporon</taxon>
    </lineage>
</organism>
<dbReference type="Proteomes" id="UP000006757">
    <property type="component" value="Unassembled WGS sequence"/>
</dbReference>
<dbReference type="InterPro" id="IPR018289">
    <property type="entry name" value="MULE_transposase_dom"/>
</dbReference>
<dbReference type="Pfam" id="PF10551">
    <property type="entry name" value="MULE"/>
    <property type="match status" value="1"/>
</dbReference>
<dbReference type="PANTHER" id="PTHR47718:SF3">
    <property type="entry name" value="PROTEIN FAR1-RELATED SEQUENCE 5-LIKE"/>
    <property type="match status" value="1"/>
</dbReference>
<name>K1WQS2_TRIAC</name>
<comment type="caution">
    <text evidence="3">The sequence shown here is derived from an EMBL/GenBank/DDBJ whole genome shotgun (WGS) entry which is preliminary data.</text>
</comment>
<proteinExistence type="predicted"/>
<feature type="region of interest" description="Disordered" evidence="1">
    <location>
        <begin position="724"/>
        <end position="748"/>
    </location>
</feature>
<evidence type="ECO:0000313" key="3">
    <source>
        <dbReference type="EMBL" id="EKD03399.1"/>
    </source>
</evidence>
<dbReference type="InParanoid" id="K1WQS2"/>
<feature type="region of interest" description="Disordered" evidence="1">
    <location>
        <begin position="51"/>
        <end position="71"/>
    </location>
</feature>
<keyword evidence="4" id="KW-1185">Reference proteome</keyword>